<proteinExistence type="predicted"/>
<dbReference type="InterPro" id="IPR029058">
    <property type="entry name" value="AB_hydrolase_fold"/>
</dbReference>
<dbReference type="Gene3D" id="3.40.50.1820">
    <property type="entry name" value="alpha/beta hydrolase"/>
    <property type="match status" value="1"/>
</dbReference>
<evidence type="ECO:0000313" key="2">
    <source>
        <dbReference type="EMBL" id="MET6998352.1"/>
    </source>
</evidence>
<keyword evidence="3" id="KW-1185">Reference proteome</keyword>
<feature type="domain" description="AB hydrolase-1" evidence="1">
    <location>
        <begin position="43"/>
        <end position="207"/>
    </location>
</feature>
<dbReference type="InterPro" id="IPR000073">
    <property type="entry name" value="AB_hydrolase_1"/>
</dbReference>
<protein>
    <submittedName>
        <fullName evidence="2">Alpha/beta hydrolase</fullName>
    </submittedName>
</protein>
<accession>A0ABV2T5P5</accession>
<reference evidence="2 3" key="1">
    <citation type="submission" date="2024-06" db="EMBL/GenBank/DDBJ databases">
        <title>Chitinophaga defluvii sp. nov., isolated from municipal sewage.</title>
        <authorList>
            <person name="Zhang L."/>
        </authorList>
    </citation>
    <scope>NUCLEOTIDE SEQUENCE [LARGE SCALE GENOMIC DNA]</scope>
    <source>
        <strain evidence="2 3">H8</strain>
    </source>
</reference>
<dbReference type="Pfam" id="PF12697">
    <property type="entry name" value="Abhydrolase_6"/>
    <property type="match status" value="1"/>
</dbReference>
<dbReference type="SUPFAM" id="SSF53474">
    <property type="entry name" value="alpha/beta-Hydrolases"/>
    <property type="match status" value="1"/>
</dbReference>
<dbReference type="RefSeq" id="WP_354660987.1">
    <property type="nucleotide sequence ID" value="NZ_JBEXAC010000001.1"/>
</dbReference>
<dbReference type="Proteomes" id="UP001549749">
    <property type="component" value="Unassembled WGS sequence"/>
</dbReference>
<evidence type="ECO:0000259" key="1">
    <source>
        <dbReference type="Pfam" id="PF12697"/>
    </source>
</evidence>
<evidence type="ECO:0000313" key="3">
    <source>
        <dbReference type="Proteomes" id="UP001549749"/>
    </source>
</evidence>
<comment type="caution">
    <text evidence="2">The sequence shown here is derived from an EMBL/GenBank/DDBJ whole genome shotgun (WGS) entry which is preliminary data.</text>
</comment>
<name>A0ABV2T5P5_9BACT</name>
<organism evidence="2 3">
    <name type="scientific">Chitinophaga defluvii</name>
    <dbReference type="NCBI Taxonomy" id="3163343"/>
    <lineage>
        <taxon>Bacteria</taxon>
        <taxon>Pseudomonadati</taxon>
        <taxon>Bacteroidota</taxon>
        <taxon>Chitinophagia</taxon>
        <taxon>Chitinophagales</taxon>
        <taxon>Chitinophagaceae</taxon>
        <taxon>Chitinophaga</taxon>
    </lineage>
</organism>
<gene>
    <name evidence="2" type="ORF">ABR189_13275</name>
</gene>
<dbReference type="EMBL" id="JBEXAC010000001">
    <property type="protein sequence ID" value="MET6998352.1"/>
    <property type="molecule type" value="Genomic_DNA"/>
</dbReference>
<dbReference type="GO" id="GO:0016787">
    <property type="term" value="F:hydrolase activity"/>
    <property type="evidence" value="ECO:0007669"/>
    <property type="project" value="UniProtKB-KW"/>
</dbReference>
<keyword evidence="2" id="KW-0378">Hydrolase</keyword>
<sequence length="222" mass="25626">MTRHLYLISGLGADERIFRNLKFPDNYQVHYLPWLAPIPNEPLRDYASRMAAGIQEGPVTLLGVSFGGVMSLEIAKLIPVAQVILLSSIKYTREKPPYYKWVKILGLHHLPDSILYSRRTLIVKRFLNIETEEELELVNEYLQKKDYGYLRWAVNTILHWENEEVPPNLVHIHGAKDFPFPIKLLTPTHIIPDGGHFMVLNRAEAINKILQQVLQDKDKEAP</sequence>